<dbReference type="EMBL" id="MU565024">
    <property type="protein sequence ID" value="KAI5611674.1"/>
    <property type="molecule type" value="Genomic_DNA"/>
</dbReference>
<dbReference type="PANTHER" id="PTHR11100">
    <property type="entry name" value="HEREGULIN-NEUREGULIN FAMILY MEMBER"/>
    <property type="match status" value="1"/>
</dbReference>
<keyword evidence="4" id="KW-0964">Secreted</keyword>
<evidence type="ECO:0000313" key="12">
    <source>
        <dbReference type="Proteomes" id="UP001205998"/>
    </source>
</evidence>
<dbReference type="GO" id="GO:0008083">
    <property type="term" value="F:growth factor activity"/>
    <property type="evidence" value="ECO:0007669"/>
    <property type="project" value="UniProtKB-KW"/>
</dbReference>
<comment type="caution">
    <text evidence="11">The sequence shown here is derived from an EMBL/GenBank/DDBJ whole genome shotgun (WGS) entry which is preliminary data.</text>
</comment>
<evidence type="ECO:0000256" key="6">
    <source>
        <dbReference type="ARBA" id="ARBA00022692"/>
    </source>
</evidence>
<organism evidence="11 12">
    <name type="scientific">Silurus asotus</name>
    <name type="common">Amur catfish</name>
    <name type="synonym">Parasilurus asotus</name>
    <dbReference type="NCBI Taxonomy" id="30991"/>
    <lineage>
        <taxon>Eukaryota</taxon>
        <taxon>Metazoa</taxon>
        <taxon>Chordata</taxon>
        <taxon>Craniata</taxon>
        <taxon>Vertebrata</taxon>
        <taxon>Euteleostomi</taxon>
        <taxon>Actinopterygii</taxon>
        <taxon>Neopterygii</taxon>
        <taxon>Teleostei</taxon>
        <taxon>Ostariophysi</taxon>
        <taxon>Siluriformes</taxon>
        <taxon>Siluridae</taxon>
        <taxon>Silurus</taxon>
    </lineage>
</organism>
<sequence>VCLAAAPTLPPLKSEHFKPCQEKDLAYCLNDGECFVIETLSGPHKHCR</sequence>
<name>A0AAD5A7X1_SILAS</name>
<evidence type="ECO:0000256" key="10">
    <source>
        <dbReference type="ARBA" id="ARBA00023157"/>
    </source>
</evidence>
<keyword evidence="5" id="KW-0245">EGF-like domain</keyword>
<keyword evidence="12" id="KW-1185">Reference proteome</keyword>
<proteinExistence type="predicted"/>
<comment type="subcellular location">
    <subcellularLocation>
        <location evidence="1">Cell membrane</location>
        <topology evidence="1">Single-pass type I membrane protein</topology>
    </subcellularLocation>
    <subcellularLocation>
        <location evidence="2">Secreted</location>
    </subcellularLocation>
</comment>
<dbReference type="GO" id="GO:0045499">
    <property type="term" value="F:chemorepellent activity"/>
    <property type="evidence" value="ECO:0007669"/>
    <property type="project" value="TreeGrafter"/>
</dbReference>
<keyword evidence="10" id="KW-1015">Disulfide bond</keyword>
<keyword evidence="7" id="KW-1133">Transmembrane helix</keyword>
<dbReference type="InterPro" id="IPR040180">
    <property type="entry name" value="Neuregulin"/>
</dbReference>
<feature type="non-terminal residue" evidence="11">
    <location>
        <position position="1"/>
    </location>
</feature>
<accession>A0AAD5A7X1</accession>
<keyword evidence="9" id="KW-0472">Membrane</keyword>
<reference evidence="11" key="1">
    <citation type="submission" date="2018-07" db="EMBL/GenBank/DDBJ databases">
        <title>Comparative genomics of catfishes provides insights into carnivory and benthic adaptation.</title>
        <authorList>
            <person name="Zhang Y."/>
            <person name="Wang D."/>
            <person name="Peng Z."/>
            <person name="Zheng S."/>
            <person name="Shao F."/>
            <person name="Tao W."/>
        </authorList>
    </citation>
    <scope>NUCLEOTIDE SEQUENCE</scope>
    <source>
        <strain evidence="11">Chongqing</strain>
    </source>
</reference>
<feature type="non-terminal residue" evidence="11">
    <location>
        <position position="48"/>
    </location>
</feature>
<evidence type="ECO:0000256" key="3">
    <source>
        <dbReference type="ARBA" id="ARBA00022475"/>
    </source>
</evidence>
<evidence type="ECO:0000313" key="11">
    <source>
        <dbReference type="EMBL" id="KAI5611674.1"/>
    </source>
</evidence>
<evidence type="ECO:0000256" key="2">
    <source>
        <dbReference type="ARBA" id="ARBA00004613"/>
    </source>
</evidence>
<dbReference type="PANTHER" id="PTHR11100:SF18">
    <property type="entry name" value="PRO-NEUREGULIN-3, MEMBRANE-BOUND ISOFORM"/>
    <property type="match status" value="1"/>
</dbReference>
<dbReference type="GO" id="GO:0005615">
    <property type="term" value="C:extracellular space"/>
    <property type="evidence" value="ECO:0007669"/>
    <property type="project" value="TreeGrafter"/>
</dbReference>
<evidence type="ECO:0000256" key="8">
    <source>
        <dbReference type="ARBA" id="ARBA00023030"/>
    </source>
</evidence>
<dbReference type="GO" id="GO:0005886">
    <property type="term" value="C:plasma membrane"/>
    <property type="evidence" value="ECO:0007669"/>
    <property type="project" value="UniProtKB-SubCell"/>
</dbReference>
<keyword evidence="6" id="KW-0812">Transmembrane</keyword>
<gene>
    <name evidence="11" type="ORF">C0J50_1315</name>
</gene>
<evidence type="ECO:0000256" key="1">
    <source>
        <dbReference type="ARBA" id="ARBA00004251"/>
    </source>
</evidence>
<protein>
    <submittedName>
        <fullName evidence="11">Pro-neuregulin-3, membrane-bound isoform isoform X2</fullName>
    </submittedName>
</protein>
<dbReference type="AlphaFoldDB" id="A0AAD5A7X1"/>
<keyword evidence="3" id="KW-1003">Cell membrane</keyword>
<evidence type="ECO:0000256" key="5">
    <source>
        <dbReference type="ARBA" id="ARBA00022536"/>
    </source>
</evidence>
<dbReference type="Gene3D" id="2.10.25.10">
    <property type="entry name" value="Laminin"/>
    <property type="match status" value="1"/>
</dbReference>
<dbReference type="GO" id="GO:0035556">
    <property type="term" value="P:intracellular signal transduction"/>
    <property type="evidence" value="ECO:0007669"/>
    <property type="project" value="TreeGrafter"/>
</dbReference>
<dbReference type="GO" id="GO:0007399">
    <property type="term" value="P:nervous system development"/>
    <property type="evidence" value="ECO:0007669"/>
    <property type="project" value="InterPro"/>
</dbReference>
<evidence type="ECO:0000256" key="7">
    <source>
        <dbReference type="ARBA" id="ARBA00022989"/>
    </source>
</evidence>
<evidence type="ECO:0000256" key="4">
    <source>
        <dbReference type="ARBA" id="ARBA00022525"/>
    </source>
</evidence>
<dbReference type="GO" id="GO:0048513">
    <property type="term" value="P:animal organ development"/>
    <property type="evidence" value="ECO:0007669"/>
    <property type="project" value="TreeGrafter"/>
</dbReference>
<evidence type="ECO:0000256" key="9">
    <source>
        <dbReference type="ARBA" id="ARBA00023136"/>
    </source>
</evidence>
<keyword evidence="8" id="KW-0339">Growth factor</keyword>
<dbReference type="Proteomes" id="UP001205998">
    <property type="component" value="Unassembled WGS sequence"/>
</dbReference>